<dbReference type="Pfam" id="PF13676">
    <property type="entry name" value="TIR_2"/>
    <property type="match status" value="1"/>
</dbReference>
<dbReference type="SUPFAM" id="SSF52200">
    <property type="entry name" value="Toll/Interleukin receptor TIR domain"/>
    <property type="match status" value="1"/>
</dbReference>
<name>A0ABN6C4T9_9ACTN</name>
<evidence type="ECO:0000313" key="2">
    <source>
        <dbReference type="EMBL" id="BCJ40510.1"/>
    </source>
</evidence>
<proteinExistence type="predicted"/>
<feature type="domain" description="SEFIR" evidence="1">
    <location>
        <begin position="2"/>
        <end position="143"/>
    </location>
</feature>
<dbReference type="InterPro" id="IPR045431">
    <property type="entry name" value="EAD2"/>
</dbReference>
<dbReference type="Gene3D" id="3.40.50.10140">
    <property type="entry name" value="Toll/interleukin-1 receptor homology (TIR) domain"/>
    <property type="match status" value="1"/>
</dbReference>
<evidence type="ECO:0000313" key="3">
    <source>
        <dbReference type="Proteomes" id="UP000676967"/>
    </source>
</evidence>
<dbReference type="InterPro" id="IPR013568">
    <property type="entry name" value="SEFIR_dom"/>
</dbReference>
<keyword evidence="3" id="KW-1185">Reference proteome</keyword>
<dbReference type="InterPro" id="IPR035897">
    <property type="entry name" value="Toll_tir_struct_dom_sf"/>
</dbReference>
<dbReference type="Proteomes" id="UP000676967">
    <property type="component" value="Chromosome"/>
</dbReference>
<organism evidence="2 3">
    <name type="scientific">Actinoplanes ianthinogenes</name>
    <dbReference type="NCBI Taxonomy" id="122358"/>
    <lineage>
        <taxon>Bacteria</taxon>
        <taxon>Bacillati</taxon>
        <taxon>Actinomycetota</taxon>
        <taxon>Actinomycetes</taxon>
        <taxon>Micromonosporales</taxon>
        <taxon>Micromonosporaceae</taxon>
        <taxon>Actinoplanes</taxon>
    </lineage>
</organism>
<reference evidence="2 3" key="1">
    <citation type="submission" date="2020-08" db="EMBL/GenBank/DDBJ databases">
        <title>Whole genome shotgun sequence of Actinoplanes ianthinogenes NBRC 13996.</title>
        <authorList>
            <person name="Komaki H."/>
            <person name="Tamura T."/>
        </authorList>
    </citation>
    <scope>NUCLEOTIDE SEQUENCE [LARGE SCALE GENOMIC DNA]</scope>
    <source>
        <strain evidence="2 3">NBRC 13996</strain>
    </source>
</reference>
<sequence length="274" mass="30490">MSVRVFLSYAHDDDPHRSAVRELWHFLRRNGIDARCDMDTSLRRNWTHWMEQELADVDFVLVIASPAYRSRAENGAVTGSGNGVEYEAGLIREMLYADRARWFSRILPVLLPGRSAGEIPSFLLPTSSTVYTIESFTVPGAEQLLRHLTAQPDEITPALGVVPRLLPRAAPVLAYDYPTVPPEELVEALAQLPITQTRATRAHFTGMIEERLGERLDVDPGDQPTAYVRALLSALATRPGGLPALAEVVQQLYSDRPGDVAKLGELAYREEPFD</sequence>
<accession>A0ABN6C4T9</accession>
<dbReference type="InterPro" id="IPR000157">
    <property type="entry name" value="TIR_dom"/>
</dbReference>
<dbReference type="PROSITE" id="PS51534">
    <property type="entry name" value="SEFIR"/>
    <property type="match status" value="1"/>
</dbReference>
<protein>
    <recommendedName>
        <fullName evidence="1">SEFIR domain-containing protein</fullName>
    </recommendedName>
</protein>
<evidence type="ECO:0000259" key="1">
    <source>
        <dbReference type="PROSITE" id="PS51534"/>
    </source>
</evidence>
<dbReference type="Pfam" id="PF19956">
    <property type="entry name" value="EAD2"/>
    <property type="match status" value="1"/>
</dbReference>
<gene>
    <name evidence="2" type="ORF">Aiant_11670</name>
</gene>
<dbReference type="EMBL" id="AP023356">
    <property type="protein sequence ID" value="BCJ40510.1"/>
    <property type="molecule type" value="Genomic_DNA"/>
</dbReference>
<dbReference type="RefSeq" id="WP_189335905.1">
    <property type="nucleotide sequence ID" value="NZ_AP023356.1"/>
</dbReference>